<keyword evidence="3 6" id="KW-0863">Zinc-finger</keyword>
<evidence type="ECO:0000256" key="2">
    <source>
        <dbReference type="ARBA" id="ARBA00022723"/>
    </source>
</evidence>
<keyword evidence="4" id="KW-0862">Zinc</keyword>
<dbReference type="Pfam" id="PF00628">
    <property type="entry name" value="PHD"/>
    <property type="match status" value="1"/>
</dbReference>
<dbReference type="Pfam" id="PF22970">
    <property type="entry name" value="DUF7028"/>
    <property type="match status" value="2"/>
</dbReference>
<sequence>MAAQELDSKIERKIVENNRRKLIVNEKVEVRSLEDGFLGSWHTATVICCEHLSRLVQYDHLLNDCGSGNLIENVQVSPEVDGACQFEISRDNRGVIRPLPPTSVLEQWSLCYGQCVDCFYEDAWWEGVVFDHEDGCAKRRIFFPDMGDEMEAHMDNLRISLDWDEVTENFKPRGNWLFLELIEEVEQDWPLPVSVKQIWYELRVKSGFENLKEWTSSVRDVWKDLVLEVLSDNFKITLKHLFKELNSSWHLAELGQSLFEFSEPVLESALESEGLLRHSSLAVVPLETTKEVLPTDANTTRSNEVNLSISEQDLSVSTHDLPIVPHNPDEVFGIALNNHNKEIRKSKMKKPRLVWKSIVPKLVPGAEFCPNAISEFNEMIKLKKGAPSEVLRNAKKHLLYLGWKIEFARDDGRPRLRYFSPDGEPFSSLRKVCLTFEHLGQELGSPAPQMLPVSTNYNKNSLTISTEDMILSPPVEKSRSSSGSKLLTPPDNVVFEPENCPEAVKEYYSITLREKNYSHGTKSAGRLKALKAKKHLSAMGWSFYYYKIGDTRQMRYKSPSGKMFYSLYKACKWFLEDGKLFPSDSTPIGETGNVNHIEVSGSDLPLRALESSDVSNSKGVELEVHEMTTLGRKRKHNNRHGKIREDRDVDFSTPVRRSSRNKVVASASSSTSHQTPKTVLSWLIDNNVVLPRAKVQYRCRKDTRPMAEGRITRDGIKCSCCREIFTLTNFESHAGSTNHRPSANTFLDDGRSLLECQIQLNRCLNKARSKSESRERTGNRRFRNNDYICSVCHFGGELVLCDQCPSSFHTHCLGLEELPEGDWFCPSCCCGICGKSGFDKKSEKFMDSSALICGQCEHRYHFGCLGSKGKVNLDSYSEGYWFCQDTCKQIFDGVSKILGKQVPLETENLTWTLVKYTKTDSYDHNAFDTEYLMENYSKLNIALSVMHECFEPVKEPGSKRDLVEDVIFCRWSELNRLNFQGFYTVLLEKNDELISAATVRIYGKKVAEVPLVATRFQYRRLGMCRILMNELEKKLAELGVERLVLPAIPSVLNTWTTSFGFSTVKESERLNFLDNTFLGFQGTVLCQKVLSSVSSSTSSLLLTGTDDKICDKVNENVIIELDGNSAESEVLQANRVEEAVILQQGSTSIEMDTDENNESGSSQFAIVIHNSLDCPVGVTDNKKVGENEGLFKCYKRRRVSAC</sequence>
<dbReference type="PANTHER" id="PTHR46309">
    <property type="entry name" value="PHD FINGER PROTEIN 12"/>
    <property type="match status" value="1"/>
</dbReference>
<evidence type="ECO:0000256" key="1">
    <source>
        <dbReference type="ARBA" id="ARBA00004123"/>
    </source>
</evidence>
<evidence type="ECO:0000256" key="7">
    <source>
        <dbReference type="SAM" id="MobiDB-lite"/>
    </source>
</evidence>
<dbReference type="InterPro" id="IPR008395">
    <property type="entry name" value="Agenet-like_dom"/>
</dbReference>
<dbReference type="SMART" id="SM00743">
    <property type="entry name" value="Agenet"/>
    <property type="match status" value="1"/>
</dbReference>
<dbReference type="InterPro" id="IPR000182">
    <property type="entry name" value="GNAT_dom"/>
</dbReference>
<dbReference type="SMART" id="SM00249">
    <property type="entry name" value="PHD"/>
    <property type="match status" value="2"/>
</dbReference>
<keyword evidence="2" id="KW-0479">Metal-binding</keyword>
<dbReference type="PANTHER" id="PTHR46309:SF12">
    <property type="entry name" value="GB|AAC80581.1"/>
    <property type="match status" value="1"/>
</dbReference>
<evidence type="ECO:0000256" key="4">
    <source>
        <dbReference type="ARBA" id="ARBA00022833"/>
    </source>
</evidence>
<dbReference type="GO" id="GO:0008270">
    <property type="term" value="F:zinc ion binding"/>
    <property type="evidence" value="ECO:0007669"/>
    <property type="project" value="UniProtKB-KW"/>
</dbReference>
<dbReference type="InterPro" id="IPR032308">
    <property type="entry name" value="TDBD"/>
</dbReference>
<dbReference type="SUPFAM" id="SSF55729">
    <property type="entry name" value="Acyl-CoA N-acyltransferases (Nat)"/>
    <property type="match status" value="1"/>
</dbReference>
<dbReference type="InterPro" id="IPR013083">
    <property type="entry name" value="Znf_RING/FYVE/PHD"/>
</dbReference>
<dbReference type="Gene3D" id="3.30.40.10">
    <property type="entry name" value="Zinc/RING finger domain, C3HC4 (zinc finger)"/>
    <property type="match status" value="2"/>
</dbReference>
<dbReference type="CDD" id="cd04301">
    <property type="entry name" value="NAT_SF"/>
    <property type="match status" value="1"/>
</dbReference>
<keyword evidence="5" id="KW-0539">Nucleus</keyword>
<dbReference type="Gene3D" id="3.40.630.30">
    <property type="match status" value="1"/>
</dbReference>
<evidence type="ECO:0000313" key="11">
    <source>
        <dbReference type="Proteomes" id="UP001634393"/>
    </source>
</evidence>
<dbReference type="InterPro" id="IPR001965">
    <property type="entry name" value="Znf_PHD"/>
</dbReference>
<dbReference type="AlphaFoldDB" id="A0ABD3SWR3"/>
<dbReference type="PROSITE" id="PS51186">
    <property type="entry name" value="GNAT"/>
    <property type="match status" value="1"/>
</dbReference>
<comment type="subcellular location">
    <subcellularLocation>
        <location evidence="1">Nucleus</location>
    </subcellularLocation>
</comment>
<reference evidence="10 11" key="1">
    <citation type="submission" date="2024-12" db="EMBL/GenBank/DDBJ databases">
        <title>The unique morphological basis and parallel evolutionary history of personate flowers in Penstemon.</title>
        <authorList>
            <person name="Depatie T.H."/>
            <person name="Wessinger C.A."/>
        </authorList>
    </citation>
    <scope>NUCLEOTIDE SEQUENCE [LARGE SCALE GENOMIC DNA]</scope>
    <source>
        <strain evidence="10">WTNN_2</strain>
        <tissue evidence="10">Leaf</tissue>
    </source>
</reference>
<dbReference type="CDD" id="cd20405">
    <property type="entry name" value="Tudor_Agenet_AtDUF_rpt1_3"/>
    <property type="match status" value="1"/>
</dbReference>
<comment type="caution">
    <text evidence="10">The sequence shown here is derived from an EMBL/GenBank/DDBJ whole genome shotgun (WGS) entry which is preliminary data.</text>
</comment>
<protein>
    <submittedName>
        <fullName evidence="10">Uncharacterized protein</fullName>
    </submittedName>
</protein>
<accession>A0ABD3SWR3</accession>
<dbReference type="Pfam" id="PF23209">
    <property type="entry name" value="IDM1_C"/>
    <property type="match status" value="1"/>
</dbReference>
<evidence type="ECO:0000256" key="5">
    <source>
        <dbReference type="ARBA" id="ARBA00023242"/>
    </source>
</evidence>
<dbReference type="InterPro" id="IPR042163">
    <property type="entry name" value="PHF12"/>
</dbReference>
<feature type="compositionally biased region" description="Basic residues" evidence="7">
    <location>
        <begin position="632"/>
        <end position="642"/>
    </location>
</feature>
<dbReference type="Pfam" id="PF16135">
    <property type="entry name" value="TDBD"/>
    <property type="match status" value="1"/>
</dbReference>
<evidence type="ECO:0000259" key="8">
    <source>
        <dbReference type="PROSITE" id="PS50016"/>
    </source>
</evidence>
<dbReference type="GO" id="GO:0005634">
    <property type="term" value="C:nucleus"/>
    <property type="evidence" value="ECO:0007669"/>
    <property type="project" value="UniProtKB-SubCell"/>
</dbReference>
<keyword evidence="11" id="KW-1185">Reference proteome</keyword>
<dbReference type="InterPro" id="IPR054292">
    <property type="entry name" value="DUF7028"/>
</dbReference>
<feature type="region of interest" description="Disordered" evidence="7">
    <location>
        <begin position="632"/>
        <end position="672"/>
    </location>
</feature>
<dbReference type="InterPro" id="IPR056511">
    <property type="entry name" value="IDM1_C"/>
</dbReference>
<dbReference type="InterPro" id="IPR016181">
    <property type="entry name" value="Acyl_CoA_acyltransferase"/>
</dbReference>
<proteinExistence type="predicted"/>
<feature type="domain" description="PHD-type" evidence="8">
    <location>
        <begin position="786"/>
        <end position="831"/>
    </location>
</feature>
<evidence type="ECO:0000313" key="10">
    <source>
        <dbReference type="EMBL" id="KAL3829052.1"/>
    </source>
</evidence>
<dbReference type="Proteomes" id="UP001634393">
    <property type="component" value="Unassembled WGS sequence"/>
</dbReference>
<evidence type="ECO:0000256" key="6">
    <source>
        <dbReference type="PROSITE-ProRule" id="PRU00146"/>
    </source>
</evidence>
<dbReference type="InterPro" id="IPR011011">
    <property type="entry name" value="Znf_FYVE_PHD"/>
</dbReference>
<name>A0ABD3SWR3_9LAMI</name>
<dbReference type="SUPFAM" id="SSF57903">
    <property type="entry name" value="FYVE/PHD zinc finger"/>
    <property type="match status" value="1"/>
</dbReference>
<dbReference type="PROSITE" id="PS50016">
    <property type="entry name" value="ZF_PHD_2"/>
    <property type="match status" value="1"/>
</dbReference>
<feature type="domain" description="N-acetyltransferase" evidence="9">
    <location>
        <begin position="929"/>
        <end position="1083"/>
    </location>
</feature>
<evidence type="ECO:0000259" key="9">
    <source>
        <dbReference type="PROSITE" id="PS51186"/>
    </source>
</evidence>
<dbReference type="Pfam" id="PF05641">
    <property type="entry name" value="Agenet"/>
    <property type="match status" value="1"/>
</dbReference>
<gene>
    <name evidence="10" type="ORF">ACJIZ3_017854</name>
</gene>
<organism evidence="10 11">
    <name type="scientific">Penstemon smallii</name>
    <dbReference type="NCBI Taxonomy" id="265156"/>
    <lineage>
        <taxon>Eukaryota</taxon>
        <taxon>Viridiplantae</taxon>
        <taxon>Streptophyta</taxon>
        <taxon>Embryophyta</taxon>
        <taxon>Tracheophyta</taxon>
        <taxon>Spermatophyta</taxon>
        <taxon>Magnoliopsida</taxon>
        <taxon>eudicotyledons</taxon>
        <taxon>Gunneridae</taxon>
        <taxon>Pentapetalae</taxon>
        <taxon>asterids</taxon>
        <taxon>lamiids</taxon>
        <taxon>Lamiales</taxon>
        <taxon>Plantaginaceae</taxon>
        <taxon>Cheloneae</taxon>
        <taxon>Penstemon</taxon>
    </lineage>
</organism>
<dbReference type="EMBL" id="JBJXBP010000005">
    <property type="protein sequence ID" value="KAL3829052.1"/>
    <property type="molecule type" value="Genomic_DNA"/>
</dbReference>
<dbReference type="InterPro" id="IPR014002">
    <property type="entry name" value="Agenet_dom_plant"/>
</dbReference>
<dbReference type="CDD" id="cd15532">
    <property type="entry name" value="PHD2_CHD_II"/>
    <property type="match status" value="1"/>
</dbReference>
<dbReference type="InterPro" id="IPR019787">
    <property type="entry name" value="Znf_PHD-finger"/>
</dbReference>
<evidence type="ECO:0000256" key="3">
    <source>
        <dbReference type="ARBA" id="ARBA00022771"/>
    </source>
</evidence>